<name>A0ABC8AKK2_9NOCA</name>
<dbReference type="AlphaFoldDB" id="A0ABC8AKK2"/>
<proteinExistence type="predicted"/>
<dbReference type="InterPro" id="IPR010982">
    <property type="entry name" value="Lambda_DNA-bd_dom_sf"/>
</dbReference>
<evidence type="ECO:0008006" key="3">
    <source>
        <dbReference type="Google" id="ProtNLM"/>
    </source>
</evidence>
<dbReference type="Proteomes" id="UP000180166">
    <property type="component" value="Chromosome"/>
</dbReference>
<sequence length="85" mass="9158">MDWMDRCVGNRVGRAVKEAGVSYVDLGERLGMTDAVLARRMARPGSFRVDELILVAAALGHEVQDLLPAADCLPKKGCAVCLVET</sequence>
<organism evidence="1 2">
    <name type="scientific">Nocardia seriolae</name>
    <dbReference type="NCBI Taxonomy" id="37332"/>
    <lineage>
        <taxon>Bacteria</taxon>
        <taxon>Bacillati</taxon>
        <taxon>Actinomycetota</taxon>
        <taxon>Actinomycetes</taxon>
        <taxon>Mycobacteriales</taxon>
        <taxon>Nocardiaceae</taxon>
        <taxon>Nocardia</taxon>
    </lineage>
</organism>
<gene>
    <name evidence="1" type="ORF">NS506_00769</name>
</gene>
<accession>A0ABC8AKK2</accession>
<dbReference type="KEGG" id="nsr:NS506_00769"/>
<dbReference type="EMBL" id="CP017839">
    <property type="protein sequence ID" value="APA94848.1"/>
    <property type="molecule type" value="Genomic_DNA"/>
</dbReference>
<dbReference type="Gene3D" id="1.10.260.40">
    <property type="entry name" value="lambda repressor-like DNA-binding domains"/>
    <property type="match status" value="1"/>
</dbReference>
<evidence type="ECO:0000313" key="1">
    <source>
        <dbReference type="EMBL" id="APA94848.1"/>
    </source>
</evidence>
<evidence type="ECO:0000313" key="2">
    <source>
        <dbReference type="Proteomes" id="UP000180166"/>
    </source>
</evidence>
<reference evidence="1 2" key="1">
    <citation type="submission" date="2016-10" db="EMBL/GenBank/DDBJ databases">
        <title>Genome sequence of Nocardia seriolae strain EM150506, isolated from Anguila japonica.</title>
        <authorList>
            <person name="Han H.-J."/>
        </authorList>
    </citation>
    <scope>NUCLEOTIDE SEQUENCE [LARGE SCALE GENOMIC DNA]</scope>
    <source>
        <strain evidence="1 2">EM150506</strain>
    </source>
</reference>
<protein>
    <recommendedName>
        <fullName evidence="3">XRE family transcriptional regulator</fullName>
    </recommendedName>
</protein>
<dbReference type="SUPFAM" id="SSF47413">
    <property type="entry name" value="lambda repressor-like DNA-binding domains"/>
    <property type="match status" value="1"/>
</dbReference>